<evidence type="ECO:0000256" key="7">
    <source>
        <dbReference type="SAM" id="SignalP"/>
    </source>
</evidence>
<feature type="compositionally biased region" description="Low complexity" evidence="6">
    <location>
        <begin position="33"/>
        <end position="54"/>
    </location>
</feature>
<keyword evidence="7" id="KW-0732">Signal</keyword>
<accession>A0A1E3S7G0</accession>
<dbReference type="InterPro" id="IPR050226">
    <property type="entry name" value="NagZ_Beta-hexosaminidase"/>
</dbReference>
<dbReference type="PROSITE" id="PS51257">
    <property type="entry name" value="PROKAR_LIPOPROTEIN"/>
    <property type="match status" value="1"/>
</dbReference>
<dbReference type="STRING" id="28445.BHQ20_24195"/>
<dbReference type="AlphaFoldDB" id="A0A1E3S7G0"/>
<dbReference type="EC" id="3.2.1.52" evidence="3"/>
<dbReference type="PANTHER" id="PTHR30480">
    <property type="entry name" value="BETA-HEXOSAMINIDASE-RELATED"/>
    <property type="match status" value="1"/>
</dbReference>
<organism evidence="9 10">
    <name type="scientific">Mycobacterium intermedium</name>
    <dbReference type="NCBI Taxonomy" id="28445"/>
    <lineage>
        <taxon>Bacteria</taxon>
        <taxon>Bacillati</taxon>
        <taxon>Actinomycetota</taxon>
        <taxon>Actinomycetes</taxon>
        <taxon>Mycobacteriales</taxon>
        <taxon>Mycobacteriaceae</taxon>
        <taxon>Mycobacterium</taxon>
        <taxon>Mycobacterium simiae complex</taxon>
    </lineage>
</organism>
<comment type="caution">
    <text evidence="9">The sequence shown here is derived from an EMBL/GenBank/DDBJ whole genome shotgun (WGS) entry which is preliminary data.</text>
</comment>
<evidence type="ECO:0000256" key="1">
    <source>
        <dbReference type="ARBA" id="ARBA00001231"/>
    </source>
</evidence>
<dbReference type="InterPro" id="IPR017853">
    <property type="entry name" value="GH"/>
</dbReference>
<dbReference type="EMBL" id="MVHT01000021">
    <property type="protein sequence ID" value="ORB06875.1"/>
    <property type="molecule type" value="Genomic_DNA"/>
</dbReference>
<dbReference type="SUPFAM" id="SSF51445">
    <property type="entry name" value="(Trans)glycosidases"/>
    <property type="match status" value="1"/>
</dbReference>
<feature type="domain" description="Glycoside hydrolase family 3 N-terminal" evidence="8">
    <location>
        <begin position="69"/>
        <end position="386"/>
    </location>
</feature>
<dbReference type="Pfam" id="PF00933">
    <property type="entry name" value="Glyco_hydro_3"/>
    <property type="match status" value="1"/>
</dbReference>
<evidence type="ECO:0000313" key="10">
    <source>
        <dbReference type="Proteomes" id="UP000192739"/>
    </source>
</evidence>
<dbReference type="GO" id="GO:0005975">
    <property type="term" value="P:carbohydrate metabolic process"/>
    <property type="evidence" value="ECO:0007669"/>
    <property type="project" value="InterPro"/>
</dbReference>
<dbReference type="Gene3D" id="3.20.20.300">
    <property type="entry name" value="Glycoside hydrolase, family 3, N-terminal domain"/>
    <property type="match status" value="1"/>
</dbReference>
<evidence type="ECO:0000313" key="9">
    <source>
        <dbReference type="EMBL" id="ORB06875.1"/>
    </source>
</evidence>
<evidence type="ECO:0000259" key="8">
    <source>
        <dbReference type="Pfam" id="PF00933"/>
    </source>
</evidence>
<sequence>MSFPRRLALALAAGAAASALVAACSDGGTKPGASSTSESKPPATSATPTAAGGAPFCGDPGAVPATLNLRDKLAQLLMVGVENADDAKAVATNHHIGGIMIGSWTDLEMLKNGALTEITNTPGPLPLAVSVDEEGGRVSRLKTLIGTSPSPRVLANTLSVDEVRALAHQRGEAMRKLGITIDFAPVVDVTDDPDDTVIGDRSFGSTAEKVTAYAGAYAQGLREAGVLPVLKHFPGHGHGSGDSHKGGVTTPPLSDLIAVDLVPYKTLLTQTPVAVMIGHMQVPGLTGSDPASLSRPAIDLLRTGTGYGGPAFDGTVFSDDVSSMAAISDRFGVTDAVLRTLQAGSDIALWVSTKEVPAVLDRLEQAVTAGELPVEAVDRSVVRVATMKRNSAACPH</sequence>
<dbReference type="RefSeq" id="WP_069421700.1">
    <property type="nucleotide sequence ID" value="NZ_CBCRZH010000048.1"/>
</dbReference>
<proteinExistence type="inferred from homology"/>
<evidence type="ECO:0000256" key="4">
    <source>
        <dbReference type="ARBA" id="ARBA00022801"/>
    </source>
</evidence>
<reference evidence="9 10" key="1">
    <citation type="submission" date="2017-02" db="EMBL/GenBank/DDBJ databases">
        <title>The new phylogeny of genus Mycobacterium.</title>
        <authorList>
            <person name="Tortoli E."/>
            <person name="Trovato A."/>
            <person name="Cirillo D.M."/>
        </authorList>
    </citation>
    <scope>NUCLEOTIDE SEQUENCE [LARGE SCALE GENOMIC DNA]</scope>
    <source>
        <strain evidence="9 10">DSM 44049</strain>
    </source>
</reference>
<dbReference type="GO" id="GO:0004563">
    <property type="term" value="F:beta-N-acetylhexosaminidase activity"/>
    <property type="evidence" value="ECO:0007669"/>
    <property type="project" value="UniProtKB-EC"/>
</dbReference>
<keyword evidence="5" id="KW-0326">Glycosidase</keyword>
<name>A0A1E3S7G0_MYCIE</name>
<dbReference type="InterPro" id="IPR001764">
    <property type="entry name" value="Glyco_hydro_3_N"/>
</dbReference>
<dbReference type="OrthoDB" id="9805821at2"/>
<gene>
    <name evidence="9" type="ORF">BST27_10000</name>
</gene>
<feature type="signal peptide" evidence="7">
    <location>
        <begin position="1"/>
        <end position="22"/>
    </location>
</feature>
<comment type="catalytic activity">
    <reaction evidence="1">
        <text>Hydrolysis of terminal non-reducing N-acetyl-D-hexosamine residues in N-acetyl-beta-D-hexosaminides.</text>
        <dbReference type="EC" id="3.2.1.52"/>
    </reaction>
</comment>
<evidence type="ECO:0000256" key="6">
    <source>
        <dbReference type="SAM" id="MobiDB-lite"/>
    </source>
</evidence>
<feature type="chain" id="PRO_5043144222" description="beta-N-acetylhexosaminidase" evidence="7">
    <location>
        <begin position="23"/>
        <end position="396"/>
    </location>
</feature>
<keyword evidence="4" id="KW-0378">Hydrolase</keyword>
<evidence type="ECO:0000256" key="3">
    <source>
        <dbReference type="ARBA" id="ARBA00012663"/>
    </source>
</evidence>
<dbReference type="InterPro" id="IPR006311">
    <property type="entry name" value="TAT_signal"/>
</dbReference>
<evidence type="ECO:0000256" key="2">
    <source>
        <dbReference type="ARBA" id="ARBA00005336"/>
    </source>
</evidence>
<feature type="region of interest" description="Disordered" evidence="6">
    <location>
        <begin position="27"/>
        <end position="55"/>
    </location>
</feature>
<protein>
    <recommendedName>
        <fullName evidence="3">beta-N-acetylhexosaminidase</fullName>
        <ecNumber evidence="3">3.2.1.52</ecNumber>
    </recommendedName>
</protein>
<dbReference type="PANTHER" id="PTHR30480:SF13">
    <property type="entry name" value="BETA-HEXOSAMINIDASE"/>
    <property type="match status" value="1"/>
</dbReference>
<dbReference type="InterPro" id="IPR036962">
    <property type="entry name" value="Glyco_hydro_3_N_sf"/>
</dbReference>
<keyword evidence="10" id="KW-1185">Reference proteome</keyword>
<dbReference type="PROSITE" id="PS51318">
    <property type="entry name" value="TAT"/>
    <property type="match status" value="1"/>
</dbReference>
<evidence type="ECO:0000256" key="5">
    <source>
        <dbReference type="ARBA" id="ARBA00023295"/>
    </source>
</evidence>
<dbReference type="Proteomes" id="UP000192739">
    <property type="component" value="Unassembled WGS sequence"/>
</dbReference>
<comment type="similarity">
    <text evidence="2">Belongs to the glycosyl hydrolase 3 family.</text>
</comment>
<dbReference type="GO" id="GO:0009254">
    <property type="term" value="P:peptidoglycan turnover"/>
    <property type="evidence" value="ECO:0007669"/>
    <property type="project" value="TreeGrafter"/>
</dbReference>